<dbReference type="InterPro" id="IPR005900">
    <property type="entry name" value="6-phosphogluconolactonase_DevB"/>
</dbReference>
<keyword evidence="6" id="KW-1185">Reference proteome</keyword>
<reference evidence="7" key="1">
    <citation type="submission" date="2025-08" db="UniProtKB">
        <authorList>
            <consortium name="RefSeq"/>
        </authorList>
    </citation>
    <scope>IDENTIFICATION</scope>
    <source>
        <tissue evidence="7">Young leaves</tissue>
    </source>
</reference>
<protein>
    <recommendedName>
        <fullName evidence="3">Probable 6-phosphogluconolactonase</fullName>
        <ecNumber evidence="3">3.1.1.31</ecNumber>
    </recommendedName>
</protein>
<dbReference type="PANTHER" id="PTHR11054">
    <property type="entry name" value="6-PHOSPHOGLUCONOLACTONASE"/>
    <property type="match status" value="1"/>
</dbReference>
<feature type="domain" description="Glucosamine/galactosamine-6-phosphate isomerase" evidence="5">
    <location>
        <begin position="64"/>
        <end position="296"/>
    </location>
</feature>
<name>A0A6J1E5U1_CUCMO</name>
<dbReference type="Pfam" id="PF01182">
    <property type="entry name" value="Glucosamine_iso"/>
    <property type="match status" value="1"/>
</dbReference>
<evidence type="ECO:0000256" key="4">
    <source>
        <dbReference type="SAM" id="SignalP"/>
    </source>
</evidence>
<comment type="similarity">
    <text evidence="2 3">Belongs to the glucosamine/galactosamine-6-phosphate isomerase family. 6-phosphogluconolactonase subfamily.</text>
</comment>
<dbReference type="EC" id="3.1.1.31" evidence="3"/>
<dbReference type="GeneID" id="111430849"/>
<dbReference type="InterPro" id="IPR006148">
    <property type="entry name" value="Glc/Gal-6P_isomerase"/>
</dbReference>
<dbReference type="InterPro" id="IPR039104">
    <property type="entry name" value="6PGL"/>
</dbReference>
<dbReference type="AlphaFoldDB" id="A0A6J1E5U1"/>
<dbReference type="GO" id="GO:0017057">
    <property type="term" value="F:6-phosphogluconolactonase activity"/>
    <property type="evidence" value="ECO:0007669"/>
    <property type="project" value="UniProtKB-EC"/>
</dbReference>
<feature type="chain" id="PRO_5026762858" description="Probable 6-phosphogluconolactonase" evidence="4">
    <location>
        <begin position="19"/>
        <end position="311"/>
    </location>
</feature>
<dbReference type="RefSeq" id="XP_022923066.1">
    <property type="nucleotide sequence ID" value="XM_023067298.1"/>
</dbReference>
<dbReference type="InterPro" id="IPR037171">
    <property type="entry name" value="NagB/RpiA_transferase-like"/>
</dbReference>
<evidence type="ECO:0000313" key="7">
    <source>
        <dbReference type="RefSeq" id="XP_022923066.1"/>
    </source>
</evidence>
<dbReference type="Proteomes" id="UP000504609">
    <property type="component" value="Unplaced"/>
</dbReference>
<feature type="signal peptide" evidence="4">
    <location>
        <begin position="1"/>
        <end position="18"/>
    </location>
</feature>
<accession>A0A6J1E5U1</accession>
<dbReference type="GO" id="GO:0006098">
    <property type="term" value="P:pentose-phosphate shunt"/>
    <property type="evidence" value="ECO:0007669"/>
    <property type="project" value="UniProtKB-UniPathway"/>
</dbReference>
<evidence type="ECO:0000256" key="2">
    <source>
        <dbReference type="ARBA" id="ARBA00010662"/>
    </source>
</evidence>
<dbReference type="SUPFAM" id="SSF100950">
    <property type="entry name" value="NagB/RpiA/CoA transferase-like"/>
    <property type="match status" value="1"/>
</dbReference>
<proteinExistence type="inferred from homology"/>
<dbReference type="GO" id="GO:0005975">
    <property type="term" value="P:carbohydrate metabolic process"/>
    <property type="evidence" value="ECO:0007669"/>
    <property type="project" value="InterPro"/>
</dbReference>
<dbReference type="KEGG" id="cmos:111430849"/>
<dbReference type="PANTHER" id="PTHR11054:SF22">
    <property type="entry name" value="6-PHOSPHOGLUCONOLACTONASE 3, CHLOROPLASTIC"/>
    <property type="match status" value="1"/>
</dbReference>
<comment type="catalytic activity">
    <reaction evidence="3">
        <text>6-phospho-D-glucono-1,5-lactone + H2O = 6-phospho-D-gluconate + H(+)</text>
        <dbReference type="Rhea" id="RHEA:12556"/>
        <dbReference type="ChEBI" id="CHEBI:15377"/>
        <dbReference type="ChEBI" id="CHEBI:15378"/>
        <dbReference type="ChEBI" id="CHEBI:57955"/>
        <dbReference type="ChEBI" id="CHEBI:58759"/>
        <dbReference type="EC" id="3.1.1.31"/>
    </reaction>
</comment>
<dbReference type="CDD" id="cd01400">
    <property type="entry name" value="6PGL"/>
    <property type="match status" value="1"/>
</dbReference>
<gene>
    <name evidence="7" type="primary">LOC111430849</name>
</gene>
<evidence type="ECO:0000313" key="6">
    <source>
        <dbReference type="Proteomes" id="UP000504609"/>
    </source>
</evidence>
<keyword evidence="4" id="KW-0732">Signal</keyword>
<dbReference type="UniPathway" id="UPA00115"/>
<comment type="pathway">
    <text evidence="1">Carbohydrate degradation; pentose phosphate pathway.</text>
</comment>
<organism evidence="6 7">
    <name type="scientific">Cucurbita moschata</name>
    <name type="common">Winter crookneck squash</name>
    <name type="synonym">Cucurbita pepo var. moschata</name>
    <dbReference type="NCBI Taxonomy" id="3662"/>
    <lineage>
        <taxon>Eukaryota</taxon>
        <taxon>Viridiplantae</taxon>
        <taxon>Streptophyta</taxon>
        <taxon>Embryophyta</taxon>
        <taxon>Tracheophyta</taxon>
        <taxon>Spermatophyta</taxon>
        <taxon>Magnoliopsida</taxon>
        <taxon>eudicotyledons</taxon>
        <taxon>Gunneridae</taxon>
        <taxon>Pentapetalae</taxon>
        <taxon>rosids</taxon>
        <taxon>fabids</taxon>
        <taxon>Cucurbitales</taxon>
        <taxon>Cucurbitaceae</taxon>
        <taxon>Cucurbiteae</taxon>
        <taxon>Cucurbita</taxon>
    </lineage>
</organism>
<evidence type="ECO:0000259" key="5">
    <source>
        <dbReference type="Pfam" id="PF01182"/>
    </source>
</evidence>
<evidence type="ECO:0000256" key="1">
    <source>
        <dbReference type="ARBA" id="ARBA00004959"/>
    </source>
</evidence>
<dbReference type="Gene3D" id="3.40.50.1360">
    <property type="match status" value="1"/>
</dbReference>
<sequence>MALSSLSLFLSLRSFYSARPILPPLLPKPRAFSSNLLRSHPHHFGAPLKASTEGAAMAQKIFDTEEALMVSLAKYTADLSHKFSVKRGSFSLVLSGGSLVKSLRKLVEPPYMDSVEWSKWHVFWLDEKTIPKDQDGCNYKLAYDYFLSQVPLLPGNVYAINEALSAEGATDDYETCLRHLVKCGVIDMSTATGLPKFDLMLIGMDPDGHIASVFTDHPFLQEDNGKWVTFIHESPNPPIDIITLTLPVINSSAHVAIVSTSGHQAMSTSNSVKNSGDLDGKMPIIQWVSPEGELTWFLTGDAAETVGEKCV</sequence>
<dbReference type="NCBIfam" id="TIGR01198">
    <property type="entry name" value="pgl"/>
    <property type="match status" value="1"/>
</dbReference>
<evidence type="ECO:0000256" key="3">
    <source>
        <dbReference type="RuleBase" id="RU365095"/>
    </source>
</evidence>